<evidence type="ECO:0000313" key="2">
    <source>
        <dbReference type="Proteomes" id="UP000484381"/>
    </source>
</evidence>
<proteinExistence type="predicted"/>
<evidence type="ECO:0000313" key="1">
    <source>
        <dbReference type="EMBL" id="MPW20060.1"/>
    </source>
</evidence>
<reference evidence="1 2" key="1">
    <citation type="submission" date="2019-10" db="EMBL/GenBank/DDBJ databases">
        <title>Paraburkholderia sp. isolated from nodules of Mimosa pudica from Brazilian Atlantic Forest soils.</title>
        <authorList>
            <person name="Paulitsch F."/>
            <person name="Hungria M."/>
            <person name="Dall'Agnol R."/>
        </authorList>
    </citation>
    <scope>NUCLEOTIDE SEQUENCE [LARGE SCALE GENOMIC DNA]</scope>
    <source>
        <strain evidence="1 2">CNPSo 3157</strain>
    </source>
</reference>
<keyword evidence="2" id="KW-1185">Reference proteome</keyword>
<protein>
    <submittedName>
        <fullName evidence="1">Uncharacterized protein</fullName>
    </submittedName>
</protein>
<gene>
    <name evidence="1" type="ORF">GCT13_25000</name>
</gene>
<dbReference type="Proteomes" id="UP000484381">
    <property type="component" value="Unassembled WGS sequence"/>
</dbReference>
<name>A0A7X1NDP0_9BURK</name>
<accession>A0A7X1NDP0</accession>
<dbReference type="AlphaFoldDB" id="A0A7X1NDP0"/>
<organism evidence="1 2">
    <name type="scientific">Paraburkholderia franconis</name>
    <dbReference type="NCBI Taxonomy" id="2654983"/>
    <lineage>
        <taxon>Bacteria</taxon>
        <taxon>Pseudomonadati</taxon>
        <taxon>Pseudomonadota</taxon>
        <taxon>Betaproteobacteria</taxon>
        <taxon>Burkholderiales</taxon>
        <taxon>Burkholderiaceae</taxon>
        <taxon>Paraburkholderia</taxon>
    </lineage>
</organism>
<dbReference type="EMBL" id="WHNP01000025">
    <property type="protein sequence ID" value="MPW20060.1"/>
    <property type="molecule type" value="Genomic_DNA"/>
</dbReference>
<dbReference type="RefSeq" id="WP_152762654.1">
    <property type="nucleotide sequence ID" value="NZ_WHNP01000025.1"/>
</dbReference>
<sequence>MNLEDDTARMYVAKQTRPLAHWHDSPLMDAAYRIAQSKEYAKLNELLISHEHALTSDCGASDLTCLEDRPGTERANRADNTGPFASALRVDARTVQQDLWNLFSVPSYHEANAIRIARSGHHAGRSHRDEAASFVWLEMTDTEIERSTSF</sequence>
<comment type="caution">
    <text evidence="1">The sequence shown here is derived from an EMBL/GenBank/DDBJ whole genome shotgun (WGS) entry which is preliminary data.</text>
</comment>